<name>A0AAW4PPW0_9EURY</name>
<evidence type="ECO:0000313" key="3">
    <source>
        <dbReference type="Proteomes" id="UP001430377"/>
    </source>
</evidence>
<dbReference type="PROSITE" id="PS51257">
    <property type="entry name" value="PROKAR_LIPOPROTEIN"/>
    <property type="match status" value="1"/>
</dbReference>
<protein>
    <recommendedName>
        <fullName evidence="4">Right-handed parallel beta-helix repeat-containing protein</fullName>
    </recommendedName>
</protein>
<dbReference type="Gene3D" id="2.160.20.10">
    <property type="entry name" value="Single-stranded right-handed beta-helix, Pectin lyase-like"/>
    <property type="match status" value="1"/>
</dbReference>
<sequence length="475" mass="50660">MSREWTRRRLLARLGAAGLLGSLAGCPREDGAPRTTTPTERTTRPTTVDTAVSRETPTATESATATPAPEDYDKVVDVVEEGADPTGSVSIHSTLQSLDTDHTLVRFPPGEYLLDEHWYVDEFTRLGIVGPEATITTVPNFGGPLFGLGRSEDATDLAVEGLTFDFRRENTGPRPLHLTVADDLHVSDVTVRGEFDVDQDGMRFGVTDPDGTGVVRRLRMPDGGAPQFTNTGCYVGDDHRGHVRFEDCLVGGFPDNGLYASPAPGRVDVVGGRYENNGVSNVRVSGPATVEGVTVRCDTARPGVPNMRGIRLREGSNVLVDGCRVVMDRVTESDGAITCANWLESATIRNTHVTVRADGVRALWAKDPKNGSSAERRYPLQIRNLTVDGSAAGNTAIMISGRNGTLLDGLCVCQTGRGRNGVTVVQSADSALRQSSITVTGTPLVTEQAALDRRDLSLQSLGSPGRVSNGVCDCS</sequence>
<dbReference type="PROSITE" id="PS51318">
    <property type="entry name" value="TAT"/>
    <property type="match status" value="1"/>
</dbReference>
<feature type="compositionally biased region" description="Low complexity" evidence="1">
    <location>
        <begin position="33"/>
        <end position="47"/>
    </location>
</feature>
<feature type="compositionally biased region" description="Low complexity" evidence="1">
    <location>
        <begin position="55"/>
        <end position="69"/>
    </location>
</feature>
<feature type="region of interest" description="Disordered" evidence="1">
    <location>
        <begin position="21"/>
        <end position="73"/>
    </location>
</feature>
<dbReference type="InterPro" id="IPR006311">
    <property type="entry name" value="TAT_signal"/>
</dbReference>
<evidence type="ECO:0000256" key="1">
    <source>
        <dbReference type="SAM" id="MobiDB-lite"/>
    </source>
</evidence>
<dbReference type="SUPFAM" id="SSF51126">
    <property type="entry name" value="Pectin lyase-like"/>
    <property type="match status" value="1"/>
</dbReference>
<dbReference type="InterPro" id="IPR011050">
    <property type="entry name" value="Pectin_lyase_fold/virulence"/>
</dbReference>
<organism evidence="2 3">
    <name type="scientific">Haloarcula rubra</name>
    <dbReference type="NCBI Taxonomy" id="2487747"/>
    <lineage>
        <taxon>Archaea</taxon>
        <taxon>Methanobacteriati</taxon>
        <taxon>Methanobacteriota</taxon>
        <taxon>Stenosarchaea group</taxon>
        <taxon>Halobacteria</taxon>
        <taxon>Halobacteriales</taxon>
        <taxon>Haloarculaceae</taxon>
        <taxon>Haloarcula</taxon>
    </lineage>
</organism>
<reference evidence="2 3" key="1">
    <citation type="submission" date="2021-06" db="EMBL/GenBank/DDBJ databases">
        <title>Halomicroarcula sp. a new haloarchaeum isolated from saline soil.</title>
        <authorList>
            <person name="Duran-Viseras A."/>
            <person name="Sanchez-Porro C."/>
            <person name="Ventosa A."/>
        </authorList>
    </citation>
    <scope>NUCLEOTIDE SEQUENCE [LARGE SCALE GENOMIC DNA]</scope>
    <source>
        <strain evidence="2 3">F13</strain>
    </source>
</reference>
<evidence type="ECO:0008006" key="4">
    <source>
        <dbReference type="Google" id="ProtNLM"/>
    </source>
</evidence>
<dbReference type="InterPro" id="IPR012334">
    <property type="entry name" value="Pectin_lyas_fold"/>
</dbReference>
<dbReference type="EMBL" id="RKLR01000003">
    <property type="protein sequence ID" value="MBX0323149.1"/>
    <property type="molecule type" value="Genomic_DNA"/>
</dbReference>
<accession>A0AAW4PPW0</accession>
<proteinExistence type="predicted"/>
<keyword evidence="3" id="KW-1185">Reference proteome</keyword>
<gene>
    <name evidence="2" type="ORF">EGH21_08925</name>
</gene>
<dbReference type="RefSeq" id="WP_220618130.1">
    <property type="nucleotide sequence ID" value="NZ_RKLR01000003.1"/>
</dbReference>
<dbReference type="Proteomes" id="UP001430377">
    <property type="component" value="Unassembled WGS sequence"/>
</dbReference>
<evidence type="ECO:0000313" key="2">
    <source>
        <dbReference type="EMBL" id="MBX0323149.1"/>
    </source>
</evidence>
<dbReference type="AlphaFoldDB" id="A0AAW4PPW0"/>
<comment type="caution">
    <text evidence="2">The sequence shown here is derived from an EMBL/GenBank/DDBJ whole genome shotgun (WGS) entry which is preliminary data.</text>
</comment>